<dbReference type="InterPro" id="IPR000600">
    <property type="entry name" value="ROK"/>
</dbReference>
<evidence type="ECO:0000313" key="3">
    <source>
        <dbReference type="Proteomes" id="UP000320876"/>
    </source>
</evidence>
<keyword evidence="2" id="KW-0418">Kinase</keyword>
<dbReference type="EMBL" id="VFML01000002">
    <property type="protein sequence ID" value="TQI94595.1"/>
    <property type="molecule type" value="Genomic_DNA"/>
</dbReference>
<protein>
    <submittedName>
        <fullName evidence="2">Glucokinase</fullName>
    </submittedName>
</protein>
<comment type="similarity">
    <text evidence="1">Belongs to the ROK (NagC/XylR) family.</text>
</comment>
<keyword evidence="3" id="KW-1185">Reference proteome</keyword>
<proteinExistence type="inferred from homology"/>
<dbReference type="SUPFAM" id="SSF53067">
    <property type="entry name" value="Actin-like ATPase domain"/>
    <property type="match status" value="1"/>
</dbReference>
<organism evidence="2 3">
    <name type="scientific">Amycolatopsis cihanbeyliensis</name>
    <dbReference type="NCBI Taxonomy" id="1128664"/>
    <lineage>
        <taxon>Bacteria</taxon>
        <taxon>Bacillati</taxon>
        <taxon>Actinomycetota</taxon>
        <taxon>Actinomycetes</taxon>
        <taxon>Pseudonocardiales</taxon>
        <taxon>Pseudonocardiaceae</taxon>
        <taxon>Amycolatopsis</taxon>
    </lineage>
</organism>
<reference evidence="2 3" key="1">
    <citation type="submission" date="2019-06" db="EMBL/GenBank/DDBJ databases">
        <title>Sequencing the genomes of 1000 actinobacteria strains.</title>
        <authorList>
            <person name="Klenk H.-P."/>
        </authorList>
    </citation>
    <scope>NUCLEOTIDE SEQUENCE [LARGE SCALE GENOMIC DNA]</scope>
    <source>
        <strain evidence="2 3">DSM 45679</strain>
    </source>
</reference>
<evidence type="ECO:0000313" key="2">
    <source>
        <dbReference type="EMBL" id="TQI94595.1"/>
    </source>
</evidence>
<dbReference type="GO" id="GO:0016301">
    <property type="term" value="F:kinase activity"/>
    <property type="evidence" value="ECO:0007669"/>
    <property type="project" value="UniProtKB-KW"/>
</dbReference>
<dbReference type="Gene3D" id="3.30.420.40">
    <property type="match status" value="2"/>
</dbReference>
<accession>A0A542CUU7</accession>
<dbReference type="RefSeq" id="WP_246076847.1">
    <property type="nucleotide sequence ID" value="NZ_VFML01000002.1"/>
</dbReference>
<dbReference type="Pfam" id="PF00480">
    <property type="entry name" value="ROK"/>
    <property type="match status" value="1"/>
</dbReference>
<evidence type="ECO:0000256" key="1">
    <source>
        <dbReference type="ARBA" id="ARBA00006479"/>
    </source>
</evidence>
<dbReference type="AlphaFoldDB" id="A0A542CUU7"/>
<sequence>MALDVGGTEIKAALLGAGAEVLAGERVPTRRGAHGTATGDSVADQVVELVRRLRAAADGAEVVAVGVVVPGIVDDVAGIARYSANLGWRDVPFGRLLGERIDLPVAFGHDVSASGIAEWRLGAARGFRDVAMVPVGTGIAAALLLDGRPYRAGGLAGELGHVDIGHGLPCACGASGCLEVTASASGVARRYAERTGIAVPGAAEVVRAARQGDEDAAAVLGDAVDGLGRGLRILTTLLAPEVIVLGGGLFGAREFILDPLRSWLAGRLTFQRLPELRVAELGAEAGCLGAGLLAWDAT</sequence>
<dbReference type="Proteomes" id="UP000320876">
    <property type="component" value="Unassembled WGS sequence"/>
</dbReference>
<dbReference type="InterPro" id="IPR043129">
    <property type="entry name" value="ATPase_NBD"/>
</dbReference>
<name>A0A542CUU7_AMYCI</name>
<dbReference type="PANTHER" id="PTHR18964">
    <property type="entry name" value="ROK (REPRESSOR, ORF, KINASE) FAMILY"/>
    <property type="match status" value="1"/>
</dbReference>
<keyword evidence="2" id="KW-0808">Transferase</keyword>
<comment type="caution">
    <text evidence="2">The sequence shown here is derived from an EMBL/GenBank/DDBJ whole genome shotgun (WGS) entry which is preliminary data.</text>
</comment>
<gene>
    <name evidence="2" type="ORF">FB471_6763</name>
</gene>
<dbReference type="PANTHER" id="PTHR18964:SF149">
    <property type="entry name" value="BIFUNCTIONAL UDP-N-ACETYLGLUCOSAMINE 2-EPIMERASE_N-ACETYLMANNOSAMINE KINASE"/>
    <property type="match status" value="1"/>
</dbReference>